<keyword evidence="1" id="KW-0812">Transmembrane</keyword>
<evidence type="ECO:0000313" key="2">
    <source>
        <dbReference type="EMBL" id="QVI25429.1"/>
    </source>
</evidence>
<sequence length="57" mass="6076">MTWRLLVNSPTPPPATTAARSVRLDALGRLGADWWSVIVSGVVVVLAVLGALPKIPW</sequence>
<dbReference type="RefSeq" id="WP_213561488.1">
    <property type="nucleotide sequence ID" value="NZ_JBHXAJ010000011.1"/>
</dbReference>
<proteinExistence type="predicted"/>
<evidence type="ECO:0000256" key="1">
    <source>
        <dbReference type="SAM" id="Phobius"/>
    </source>
</evidence>
<feature type="transmembrane region" description="Helical" evidence="1">
    <location>
        <begin position="34"/>
        <end position="52"/>
    </location>
</feature>
<gene>
    <name evidence="2" type="ORF">KHQ06_37590</name>
</gene>
<protein>
    <submittedName>
        <fullName evidence="2">Uncharacterized protein</fullName>
    </submittedName>
</protein>
<reference evidence="2 3" key="1">
    <citation type="submission" date="2021-04" db="EMBL/GenBank/DDBJ databases">
        <title>Nocardia tengchongensis.</title>
        <authorList>
            <person name="Zhuang k."/>
            <person name="Ran Y."/>
            <person name="Li W."/>
        </authorList>
    </citation>
    <scope>NUCLEOTIDE SEQUENCE [LARGE SCALE GENOMIC DNA]</scope>
    <source>
        <strain evidence="2 3">CFH S0057</strain>
    </source>
</reference>
<accession>A0ABX8CZV6</accession>
<evidence type="ECO:0000313" key="3">
    <source>
        <dbReference type="Proteomes" id="UP000683310"/>
    </source>
</evidence>
<keyword evidence="3" id="KW-1185">Reference proteome</keyword>
<name>A0ABX8CZV6_9NOCA</name>
<keyword evidence="1" id="KW-0472">Membrane</keyword>
<dbReference type="Proteomes" id="UP000683310">
    <property type="component" value="Chromosome"/>
</dbReference>
<keyword evidence="1" id="KW-1133">Transmembrane helix</keyword>
<dbReference type="EMBL" id="CP074371">
    <property type="protein sequence ID" value="QVI25429.1"/>
    <property type="molecule type" value="Genomic_DNA"/>
</dbReference>
<organism evidence="2 3">
    <name type="scientific">Nocardia tengchongensis</name>
    <dbReference type="NCBI Taxonomy" id="2055889"/>
    <lineage>
        <taxon>Bacteria</taxon>
        <taxon>Bacillati</taxon>
        <taxon>Actinomycetota</taxon>
        <taxon>Actinomycetes</taxon>
        <taxon>Mycobacteriales</taxon>
        <taxon>Nocardiaceae</taxon>
        <taxon>Nocardia</taxon>
    </lineage>
</organism>